<dbReference type="RefSeq" id="WP_085125658.1">
    <property type="nucleotide sequence ID" value="NZ_FWZX01000031.1"/>
</dbReference>
<evidence type="ECO:0000256" key="1">
    <source>
        <dbReference type="ARBA" id="ARBA00023015"/>
    </source>
</evidence>
<dbReference type="AlphaFoldDB" id="A0A1Y6CLG5"/>
<evidence type="ECO:0000256" key="3">
    <source>
        <dbReference type="ARBA" id="ARBA00023163"/>
    </source>
</evidence>
<dbReference type="GO" id="GO:0003700">
    <property type="term" value="F:DNA-binding transcription factor activity"/>
    <property type="evidence" value="ECO:0007669"/>
    <property type="project" value="TreeGrafter"/>
</dbReference>
<dbReference type="STRING" id="560819.SAMN05428998_1313"/>
<accession>A0A1Y6CLG5</accession>
<dbReference type="SUPFAM" id="SSF48498">
    <property type="entry name" value="Tetracyclin repressor-like, C-terminal domain"/>
    <property type="match status" value="1"/>
</dbReference>
<dbReference type="InterPro" id="IPR009057">
    <property type="entry name" value="Homeodomain-like_sf"/>
</dbReference>
<dbReference type="InterPro" id="IPR001647">
    <property type="entry name" value="HTH_TetR"/>
</dbReference>
<evidence type="ECO:0000256" key="2">
    <source>
        <dbReference type="ARBA" id="ARBA00023125"/>
    </source>
</evidence>
<dbReference type="InterPro" id="IPR041490">
    <property type="entry name" value="KstR2_TetR_C"/>
</dbReference>
<organism evidence="6 7">
    <name type="scientific">Tistlia consotensis USBA 355</name>
    <dbReference type="NCBI Taxonomy" id="560819"/>
    <lineage>
        <taxon>Bacteria</taxon>
        <taxon>Pseudomonadati</taxon>
        <taxon>Pseudomonadota</taxon>
        <taxon>Alphaproteobacteria</taxon>
        <taxon>Rhodospirillales</taxon>
        <taxon>Rhodovibrionaceae</taxon>
        <taxon>Tistlia</taxon>
    </lineage>
</organism>
<sequence>MARPERTTEATKAESGAAESRRRILDVAARLFREQGYAGVSLRAIAAEAGMQAGSLYYHFDSKEDLVVEILDEGIRTVHQGVAEAVGRLPTGAGGEALLRTAILAHLRSLLRLSDYSSANVRIFGQIPEAVRQRSLPVRQAYDRYWDELLAEARGRGLLRADADLRTTRLLLIGALNASLEWFEPARGGVERLAGHYADLIWRGLAPAAGPATGRE</sequence>
<evidence type="ECO:0000313" key="6">
    <source>
        <dbReference type="EMBL" id="SMF72333.1"/>
    </source>
</evidence>
<dbReference type="Pfam" id="PF17932">
    <property type="entry name" value="TetR_C_24"/>
    <property type="match status" value="1"/>
</dbReference>
<proteinExistence type="predicted"/>
<dbReference type="EMBL" id="FWZX01000031">
    <property type="protein sequence ID" value="SMF72333.1"/>
    <property type="molecule type" value="Genomic_DNA"/>
</dbReference>
<name>A0A1Y6CLG5_9PROT</name>
<keyword evidence="7" id="KW-1185">Reference proteome</keyword>
<dbReference type="Gene3D" id="1.10.10.60">
    <property type="entry name" value="Homeodomain-like"/>
    <property type="match status" value="1"/>
</dbReference>
<keyword evidence="1" id="KW-0805">Transcription regulation</keyword>
<gene>
    <name evidence="6" type="ORF">SAMN05428998_1313</name>
</gene>
<dbReference type="Proteomes" id="UP000192917">
    <property type="component" value="Unassembled WGS sequence"/>
</dbReference>
<dbReference type="PANTHER" id="PTHR30055">
    <property type="entry name" value="HTH-TYPE TRANSCRIPTIONAL REGULATOR RUTR"/>
    <property type="match status" value="1"/>
</dbReference>
<dbReference type="PRINTS" id="PR00455">
    <property type="entry name" value="HTHTETR"/>
</dbReference>
<reference evidence="6 7" key="1">
    <citation type="submission" date="2017-04" db="EMBL/GenBank/DDBJ databases">
        <authorList>
            <person name="Afonso C.L."/>
            <person name="Miller P.J."/>
            <person name="Scott M.A."/>
            <person name="Spackman E."/>
            <person name="Goraichik I."/>
            <person name="Dimitrov K.M."/>
            <person name="Suarez D.L."/>
            <person name="Swayne D.E."/>
        </authorList>
    </citation>
    <scope>NUCLEOTIDE SEQUENCE [LARGE SCALE GENOMIC DNA]</scope>
    <source>
        <strain evidence="6 7">USBA 355</strain>
    </source>
</reference>
<dbReference type="Gene3D" id="1.10.357.10">
    <property type="entry name" value="Tetracycline Repressor, domain 2"/>
    <property type="match status" value="1"/>
</dbReference>
<evidence type="ECO:0000259" key="5">
    <source>
        <dbReference type="PROSITE" id="PS50977"/>
    </source>
</evidence>
<keyword evidence="3" id="KW-0804">Transcription</keyword>
<dbReference type="GO" id="GO:0000976">
    <property type="term" value="F:transcription cis-regulatory region binding"/>
    <property type="evidence" value="ECO:0007669"/>
    <property type="project" value="TreeGrafter"/>
</dbReference>
<evidence type="ECO:0000256" key="4">
    <source>
        <dbReference type="PROSITE-ProRule" id="PRU00335"/>
    </source>
</evidence>
<keyword evidence="2 4" id="KW-0238">DNA-binding</keyword>
<dbReference type="PANTHER" id="PTHR30055:SF234">
    <property type="entry name" value="HTH-TYPE TRANSCRIPTIONAL REGULATOR BETI"/>
    <property type="match status" value="1"/>
</dbReference>
<dbReference type="SUPFAM" id="SSF46689">
    <property type="entry name" value="Homeodomain-like"/>
    <property type="match status" value="1"/>
</dbReference>
<protein>
    <submittedName>
        <fullName evidence="6">Transcriptional regulator, TetR family</fullName>
    </submittedName>
</protein>
<evidence type="ECO:0000313" key="7">
    <source>
        <dbReference type="Proteomes" id="UP000192917"/>
    </source>
</evidence>
<dbReference type="PROSITE" id="PS50977">
    <property type="entry name" value="HTH_TETR_2"/>
    <property type="match status" value="1"/>
</dbReference>
<dbReference type="Pfam" id="PF00440">
    <property type="entry name" value="TetR_N"/>
    <property type="match status" value="1"/>
</dbReference>
<dbReference type="InterPro" id="IPR050109">
    <property type="entry name" value="HTH-type_TetR-like_transc_reg"/>
</dbReference>
<feature type="domain" description="HTH tetR-type" evidence="5">
    <location>
        <begin position="18"/>
        <end position="78"/>
    </location>
</feature>
<feature type="DNA-binding region" description="H-T-H motif" evidence="4">
    <location>
        <begin position="41"/>
        <end position="60"/>
    </location>
</feature>
<dbReference type="InterPro" id="IPR036271">
    <property type="entry name" value="Tet_transcr_reg_TetR-rel_C_sf"/>
</dbReference>